<accession>A0A9P8L488</accession>
<dbReference type="OrthoDB" id="5344887at2759"/>
<comment type="caution">
    <text evidence="2">The sequence shown here is derived from an EMBL/GenBank/DDBJ whole genome shotgun (WGS) entry which is preliminary data.</text>
</comment>
<gene>
    <name evidence="2" type="ORF">FGG08_002752</name>
</gene>
<feature type="region of interest" description="Disordered" evidence="1">
    <location>
        <begin position="171"/>
        <end position="198"/>
    </location>
</feature>
<feature type="compositionally biased region" description="Basic and acidic residues" evidence="1">
    <location>
        <begin position="181"/>
        <end position="198"/>
    </location>
</feature>
<organism evidence="2 3">
    <name type="scientific">Glutinoglossum americanum</name>
    <dbReference type="NCBI Taxonomy" id="1670608"/>
    <lineage>
        <taxon>Eukaryota</taxon>
        <taxon>Fungi</taxon>
        <taxon>Dikarya</taxon>
        <taxon>Ascomycota</taxon>
        <taxon>Pezizomycotina</taxon>
        <taxon>Geoglossomycetes</taxon>
        <taxon>Geoglossales</taxon>
        <taxon>Geoglossaceae</taxon>
        <taxon>Glutinoglossum</taxon>
    </lineage>
</organism>
<evidence type="ECO:0000313" key="3">
    <source>
        <dbReference type="Proteomes" id="UP000698800"/>
    </source>
</evidence>
<sequence>MPTFTAKEFLAELYAKDHHQSIWKIDARILQAKMNFAHFTSTGANLPSGGAIVDMCHDLLRRSAAMHTQYAFKGVSHPILFLFFDMGVDPGTAAGAQVSCSTDDNLPRVWAIHSRGTQIGSSAASTSCMGSVTEAFFASATVREKGMYEIARHNLVFSKLARGSRYARIKADGSGYEESSDDGRQDVDNDKDIQMKDA</sequence>
<dbReference type="AlphaFoldDB" id="A0A9P8L488"/>
<name>A0A9P8L488_9PEZI</name>
<keyword evidence="3" id="KW-1185">Reference proteome</keyword>
<dbReference type="Proteomes" id="UP000698800">
    <property type="component" value="Unassembled WGS sequence"/>
</dbReference>
<evidence type="ECO:0000256" key="1">
    <source>
        <dbReference type="SAM" id="MobiDB-lite"/>
    </source>
</evidence>
<reference evidence="2" key="1">
    <citation type="submission" date="2021-03" db="EMBL/GenBank/DDBJ databases">
        <title>Comparative genomics and phylogenomic investigation of the class Geoglossomycetes provide insights into ecological specialization and systematics.</title>
        <authorList>
            <person name="Melie T."/>
            <person name="Pirro S."/>
            <person name="Miller A.N."/>
            <person name="Quandt A."/>
        </authorList>
    </citation>
    <scope>NUCLEOTIDE SEQUENCE</scope>
    <source>
        <strain evidence="2">GBOQ0MN5Z8</strain>
    </source>
</reference>
<proteinExistence type="predicted"/>
<protein>
    <submittedName>
        <fullName evidence="2">Uncharacterized protein</fullName>
    </submittedName>
</protein>
<evidence type="ECO:0000313" key="2">
    <source>
        <dbReference type="EMBL" id="KAH0542892.1"/>
    </source>
</evidence>
<dbReference type="EMBL" id="JAGHQL010000044">
    <property type="protein sequence ID" value="KAH0542892.1"/>
    <property type="molecule type" value="Genomic_DNA"/>
</dbReference>